<dbReference type="Pfam" id="PF04586">
    <property type="entry name" value="Peptidase_S78"/>
    <property type="match status" value="1"/>
</dbReference>
<evidence type="ECO:0000313" key="7">
    <source>
        <dbReference type="Proteomes" id="UP000056109"/>
    </source>
</evidence>
<dbReference type="Gene3D" id="1.20.1260.10">
    <property type="match status" value="1"/>
</dbReference>
<dbReference type="GeneID" id="34784874"/>
<dbReference type="Pfam" id="PF03713">
    <property type="entry name" value="DUF305"/>
    <property type="match status" value="1"/>
</dbReference>
<accession>A0A0U5ETI3</accession>
<keyword evidence="2" id="KW-0645">Protease</keyword>
<dbReference type="GO" id="GO:0008233">
    <property type="term" value="F:peptidase activity"/>
    <property type="evidence" value="ECO:0007669"/>
    <property type="project" value="UniProtKB-KW"/>
</dbReference>
<evidence type="ECO:0000313" key="6">
    <source>
        <dbReference type="EMBL" id="CEF40783.1"/>
    </source>
</evidence>
<sequence>MIDGMEICAVPFEVKFAAGDAGANGHVEGYGAVFGNTDSHGDVIMPGAFAHSIAERKAQGRTLPMHVMHGVFGGDGVPAGIWSEMAEDSKGLHVKGKISGTNTDAGRLLYERVKDGALGGLSIGYSVPQGGSVKLTDPNGPKRQIKQANLFEVSLVDDPSNALARVTELKRRSGGEYKATIQATAAIQAVASALKIYQASLKGNDAPTADERQQLLTHLQDAYEALTGSRMPEGLKAAMGNPASKSDFDKALDQAMSDMMRGMSDASLTGDPDHDFLAMMIPHHEGAIAMAQAEIAHGKSAPAVALARSIVTAQTSQIASMRDIMSGKKSAALMPEELKSVVSGLRAAIGIRPEPSGLLPPGLGSFSLS</sequence>
<dbReference type="InterPro" id="IPR005183">
    <property type="entry name" value="DUF305_CopM-like"/>
</dbReference>
<dbReference type="InterPro" id="IPR012347">
    <property type="entry name" value="Ferritin-like"/>
</dbReference>
<dbReference type="KEGG" id="asz:ASN_1426"/>
<dbReference type="InterPro" id="IPR054613">
    <property type="entry name" value="Peptidase_S78_dom"/>
</dbReference>
<keyword evidence="1" id="KW-1188">Viral release from host cell</keyword>
<organism evidence="6 7">
    <name type="scientific">Acetobacter senegalensis</name>
    <dbReference type="NCBI Taxonomy" id="446692"/>
    <lineage>
        <taxon>Bacteria</taxon>
        <taxon>Pseudomonadati</taxon>
        <taxon>Pseudomonadota</taxon>
        <taxon>Alphaproteobacteria</taxon>
        <taxon>Acetobacterales</taxon>
        <taxon>Acetobacteraceae</taxon>
        <taxon>Acetobacter</taxon>
    </lineage>
</organism>
<evidence type="ECO:0000259" key="4">
    <source>
        <dbReference type="Pfam" id="PF03713"/>
    </source>
</evidence>
<keyword evidence="7" id="KW-1185">Reference proteome</keyword>
<dbReference type="AlphaFoldDB" id="A0A0U5ETI3"/>
<keyword evidence="3" id="KW-0378">Hydrolase</keyword>
<evidence type="ECO:0000256" key="2">
    <source>
        <dbReference type="ARBA" id="ARBA00022670"/>
    </source>
</evidence>
<evidence type="ECO:0000256" key="1">
    <source>
        <dbReference type="ARBA" id="ARBA00022612"/>
    </source>
</evidence>
<evidence type="ECO:0000256" key="3">
    <source>
        <dbReference type="ARBA" id="ARBA00022801"/>
    </source>
</evidence>
<proteinExistence type="predicted"/>
<evidence type="ECO:0000259" key="5">
    <source>
        <dbReference type="Pfam" id="PF04586"/>
    </source>
</evidence>
<protein>
    <submittedName>
        <fullName evidence="6">Peptidase U35, phage prohead HK97</fullName>
    </submittedName>
</protein>
<name>A0A0U5ETI3_9PROT</name>
<dbReference type="PANTHER" id="PTHR36933:SF1">
    <property type="entry name" value="SLL0788 PROTEIN"/>
    <property type="match status" value="1"/>
</dbReference>
<dbReference type="EMBL" id="LN606600">
    <property type="protein sequence ID" value="CEF40783.1"/>
    <property type="molecule type" value="Genomic_DNA"/>
</dbReference>
<reference evidence="7" key="1">
    <citation type="submission" date="2014-09" db="EMBL/GenBank/DDBJ databases">
        <authorList>
            <person name="Illeghems K.G."/>
        </authorList>
    </citation>
    <scope>NUCLEOTIDE SEQUENCE [LARGE SCALE GENOMIC DNA]</scope>
    <source>
        <strain evidence="7">108B</strain>
    </source>
</reference>
<feature type="domain" description="Prohead serine protease" evidence="5">
    <location>
        <begin position="19"/>
        <end position="173"/>
    </location>
</feature>
<dbReference type="Proteomes" id="UP000056109">
    <property type="component" value="Chromosome I"/>
</dbReference>
<gene>
    <name evidence="6" type="ORF">ASN_1426</name>
</gene>
<dbReference type="PATRIC" id="fig|446692.3.peg.1435"/>
<dbReference type="GO" id="GO:0006508">
    <property type="term" value="P:proteolysis"/>
    <property type="evidence" value="ECO:0007669"/>
    <property type="project" value="UniProtKB-KW"/>
</dbReference>
<feature type="domain" description="DUF305" evidence="4">
    <location>
        <begin position="214"/>
        <end position="324"/>
    </location>
</feature>
<dbReference type="RefSeq" id="WP_082666603.1">
    <property type="nucleotide sequence ID" value="NZ_LN606600.1"/>
</dbReference>
<dbReference type="NCBIfam" id="TIGR01543">
    <property type="entry name" value="proheadase_HK97"/>
    <property type="match status" value="1"/>
</dbReference>
<dbReference type="PANTHER" id="PTHR36933">
    <property type="entry name" value="SLL0788 PROTEIN"/>
    <property type="match status" value="1"/>
</dbReference>
<dbReference type="InterPro" id="IPR006433">
    <property type="entry name" value="Prohead_protease"/>
</dbReference>